<dbReference type="SUPFAM" id="SSF46626">
    <property type="entry name" value="Cytochrome c"/>
    <property type="match status" value="1"/>
</dbReference>
<dbReference type="PANTHER" id="PTHR35889">
    <property type="entry name" value="CYCLOINULO-OLIGOSACCHARIDE FRUCTANOTRANSFERASE-RELATED"/>
    <property type="match status" value="1"/>
</dbReference>
<feature type="domain" description="DUF1549" evidence="1">
    <location>
        <begin position="160"/>
        <end position="377"/>
    </location>
</feature>
<comment type="caution">
    <text evidence="4">The sequence shown here is derived from an EMBL/GenBank/DDBJ whole genome shotgun (WGS) entry which is preliminary data.</text>
</comment>
<evidence type="ECO:0000259" key="2">
    <source>
        <dbReference type="Pfam" id="PF07587"/>
    </source>
</evidence>
<gene>
    <name evidence="4" type="ORF">GCM10023156_64660</name>
</gene>
<keyword evidence="5" id="KW-1185">Reference proteome</keyword>
<protein>
    <recommendedName>
        <fullName evidence="6">Planctomycete cytochrome C</fullName>
    </recommendedName>
</protein>
<evidence type="ECO:0000259" key="3">
    <source>
        <dbReference type="Pfam" id="PF07635"/>
    </source>
</evidence>
<dbReference type="InterPro" id="IPR011429">
    <property type="entry name" value="Cyt_c_Planctomycete-type"/>
</dbReference>
<proteinExistence type="predicted"/>
<evidence type="ECO:0000313" key="5">
    <source>
        <dbReference type="Proteomes" id="UP001500840"/>
    </source>
</evidence>
<dbReference type="EMBL" id="BAABGA010000114">
    <property type="protein sequence ID" value="GAA4470819.1"/>
    <property type="molecule type" value="Genomic_DNA"/>
</dbReference>
<dbReference type="Pfam" id="PF07583">
    <property type="entry name" value="PSCyt2"/>
    <property type="match status" value="1"/>
</dbReference>
<reference evidence="5" key="1">
    <citation type="journal article" date="2019" name="Int. J. Syst. Evol. Microbiol.">
        <title>The Global Catalogue of Microorganisms (GCM) 10K type strain sequencing project: providing services to taxonomists for standard genome sequencing and annotation.</title>
        <authorList>
            <consortium name="The Broad Institute Genomics Platform"/>
            <consortium name="The Broad Institute Genome Sequencing Center for Infectious Disease"/>
            <person name="Wu L."/>
            <person name="Ma J."/>
        </authorList>
    </citation>
    <scope>NUCLEOTIDE SEQUENCE [LARGE SCALE GENOMIC DNA]</scope>
    <source>
        <strain evidence="5">JCM 17759</strain>
    </source>
</reference>
<dbReference type="InterPro" id="IPR022655">
    <property type="entry name" value="DUF1553"/>
</dbReference>
<accession>A0ABP8NST6</accession>
<evidence type="ECO:0000259" key="1">
    <source>
        <dbReference type="Pfam" id="PF07583"/>
    </source>
</evidence>
<sequence length="934" mass="104310">MNAIRSLALFVVLTGIGPTLGYSASPLTFEKDVRPILKAHCFHCHGESGVKEAELDVRLRHWIVAGGDSGEAIVAGNPDESLLLDRVTSGDMPPGDKNLSDGDIATLREWIQQGAKTAREEPESLDAGDYITEEERAFWSFQPISRPQLPAVASSRVATPIDAFVLHRLESQGLAFSEAADRYTLIRRATFDLWGLPPDPESVEAFVHDPSPNAYENLIDRLLASPRYGERWGRHWLDVAGYADSDGYTNTDVEREFAYFYRDYVIDSFNDDKPLDQFVVEQLAGDELVDEAGGSGELTPQRIAQLAATGFLRMAPDGTAAGGPERDLAINSTIADTIDIVSTSLLGLTVGCARCHDHRYDPISQADYHRLRAIFEPALDWKKWKTPLQRRISLYTEADKQARAAVEARANEATAARTRRQQEHLDRTLYEELLVVPDEKREPLKAAYQTEKAKRTAEQVALLAEYPSVASISAGSLYLYSQQRARRANDIEKAAAEREARYIAEAQKKIAAESPDVVVTAISLEQHHPTGFAEIQRYREAAAICRKLDSKKELADLQSEIAEIRSTAPKENFLRVLTEPVNHTPESHLFIRGDHNQLGQTVGPGELTVLQSFTPVQIEANDPDRSTTGRRLAYARHLTSGKHPLLARVLINRMWLHHFGRGIVDSPGDFGRLGSEPTHPELLDWLADDLMRGGWKMKRMHRMMMLSTTYTQGSHRTEKLDRIDPDNRLYARMSIRRLESEAIRDAMIAATGVMTSEMHGPPVPVKEDAVGQIVLGKEKLDGERKPTGEDNDFEGVSRRSVYVQVRRSRPLAVLETFDIATVSPNCTERNFSNVAPQSLLMMNSQFAIDHAERLADQMIRADDDPAQQISQAWKQCFGNSIENTVLVEMMEFVEKQTAAFRARNSKLTPAAAHRLALASACQAMFSTNEFLYVD</sequence>
<dbReference type="PANTHER" id="PTHR35889:SF3">
    <property type="entry name" value="F-BOX DOMAIN-CONTAINING PROTEIN"/>
    <property type="match status" value="1"/>
</dbReference>
<feature type="domain" description="DUF1553" evidence="2">
    <location>
        <begin position="630"/>
        <end position="888"/>
    </location>
</feature>
<evidence type="ECO:0000313" key="4">
    <source>
        <dbReference type="EMBL" id="GAA4470819.1"/>
    </source>
</evidence>
<organism evidence="4 5">
    <name type="scientific">Novipirellula rosea</name>
    <dbReference type="NCBI Taxonomy" id="1031540"/>
    <lineage>
        <taxon>Bacteria</taxon>
        <taxon>Pseudomonadati</taxon>
        <taxon>Planctomycetota</taxon>
        <taxon>Planctomycetia</taxon>
        <taxon>Pirellulales</taxon>
        <taxon>Pirellulaceae</taxon>
        <taxon>Novipirellula</taxon>
    </lineage>
</organism>
<dbReference type="RefSeq" id="WP_345327820.1">
    <property type="nucleotide sequence ID" value="NZ_BAABGA010000114.1"/>
</dbReference>
<feature type="domain" description="Cytochrome C Planctomycete-type" evidence="3">
    <location>
        <begin position="41"/>
        <end position="96"/>
    </location>
</feature>
<name>A0ABP8NST6_9BACT</name>
<evidence type="ECO:0008006" key="6">
    <source>
        <dbReference type="Google" id="ProtNLM"/>
    </source>
</evidence>
<dbReference type="InterPro" id="IPR011444">
    <property type="entry name" value="DUF1549"/>
</dbReference>
<dbReference type="InterPro" id="IPR036909">
    <property type="entry name" value="Cyt_c-like_dom_sf"/>
</dbReference>
<dbReference type="Pfam" id="PF07635">
    <property type="entry name" value="PSCyt1"/>
    <property type="match status" value="1"/>
</dbReference>
<dbReference type="Proteomes" id="UP001500840">
    <property type="component" value="Unassembled WGS sequence"/>
</dbReference>
<dbReference type="Pfam" id="PF07587">
    <property type="entry name" value="PSD1"/>
    <property type="match status" value="1"/>
</dbReference>